<protein>
    <recommendedName>
        <fullName evidence="5">ATP-dependent RNA helicase</fullName>
        <ecNumber evidence="5">3.6.4.13</ecNumber>
    </recommendedName>
</protein>
<accession>A0A4P9YSF0</accession>
<keyword evidence="2 4" id="KW-0378">Hydrolase</keyword>
<comment type="catalytic activity">
    <reaction evidence="5">
        <text>ATP + H2O = ADP + phosphate + H(+)</text>
        <dbReference type="Rhea" id="RHEA:13065"/>
        <dbReference type="ChEBI" id="CHEBI:15377"/>
        <dbReference type="ChEBI" id="CHEBI:15378"/>
        <dbReference type="ChEBI" id="CHEBI:30616"/>
        <dbReference type="ChEBI" id="CHEBI:43474"/>
        <dbReference type="ChEBI" id="CHEBI:456216"/>
        <dbReference type="EC" id="3.6.4.13"/>
    </reaction>
</comment>
<keyword evidence="4" id="KW-0347">Helicase</keyword>
<feature type="compositionally biased region" description="Acidic residues" evidence="6">
    <location>
        <begin position="302"/>
        <end position="311"/>
    </location>
</feature>
<comment type="function">
    <text evidence="5">RNA helicase.</text>
</comment>
<dbReference type="GO" id="GO:0016787">
    <property type="term" value="F:hydrolase activity"/>
    <property type="evidence" value="ECO:0007669"/>
    <property type="project" value="UniProtKB-KW"/>
</dbReference>
<dbReference type="SMART" id="SM00487">
    <property type="entry name" value="DEXDc"/>
    <property type="match status" value="1"/>
</dbReference>
<keyword evidence="9" id="KW-1185">Reference proteome</keyword>
<feature type="non-terminal residue" evidence="8">
    <location>
        <position position="1"/>
    </location>
</feature>
<keyword evidence="5" id="KW-0694">RNA-binding</keyword>
<dbReference type="EC" id="3.6.4.13" evidence="5"/>
<feature type="non-terminal residue" evidence="8">
    <location>
        <position position="382"/>
    </location>
</feature>
<dbReference type="PROSITE" id="PS51192">
    <property type="entry name" value="HELICASE_ATP_BIND_1"/>
    <property type="match status" value="1"/>
</dbReference>
<gene>
    <name evidence="8" type="ORF">SYNPS1DRAFT_7276</name>
</gene>
<name>A0A4P9YSF0_9FUNG</name>
<sequence length="382" mass="41584">SSLFTANPTVPTRVDRWRADKAREATASTSSAISNGVLDDGTFAGLGLCHDLVQHLTDKMDIRRPTGVQRHMLQRQLQSNGTQQGDCDTILQSETGSGKTLAYLLPIVHELLEATPAMPYTATSGAAARAALRSLGTMACILTPTRELARQVYTVLERLLQYKSGNSGLRWIVPGLVSGGDKRQSEKARLRKGVTILVCTPGRLLDHLQNTQSFAVGQLRWVVLDEADRLLDLGFEDTLLTIIRLIKEPASDHGGDATVARLQAALRQRRQIVLCSATLQSNVRQLAGQSLTRPFDAKTANNDDDDDEDDAPAASLSGAAPKQLRQSYVVVPAKLRLVTLCAFLKSTLGVPGVRCEQRKHKVVIFLSCCASVDFIYKLLAET</sequence>
<evidence type="ECO:0000313" key="8">
    <source>
        <dbReference type="EMBL" id="RKP22588.1"/>
    </source>
</evidence>
<feature type="region of interest" description="Disordered" evidence="6">
    <location>
        <begin position="294"/>
        <end position="316"/>
    </location>
</feature>
<evidence type="ECO:0000256" key="3">
    <source>
        <dbReference type="ARBA" id="ARBA00022840"/>
    </source>
</evidence>
<dbReference type="InterPro" id="IPR027417">
    <property type="entry name" value="P-loop_NTPase"/>
</dbReference>
<dbReference type="EMBL" id="KZ991925">
    <property type="protein sequence ID" value="RKP22588.1"/>
    <property type="molecule type" value="Genomic_DNA"/>
</dbReference>
<dbReference type="GO" id="GO:0003723">
    <property type="term" value="F:RNA binding"/>
    <property type="evidence" value="ECO:0007669"/>
    <property type="project" value="UniProtKB-UniRule"/>
</dbReference>
<feature type="domain" description="Helicase ATP-binding" evidence="7">
    <location>
        <begin position="80"/>
        <end position="297"/>
    </location>
</feature>
<dbReference type="GO" id="GO:0005524">
    <property type="term" value="F:ATP binding"/>
    <property type="evidence" value="ECO:0007669"/>
    <property type="project" value="UniProtKB-UniRule"/>
</dbReference>
<comment type="domain">
    <text evidence="5">The Q motif is unique to and characteristic of the DEAD box family of RNA helicases and controls ATP binding and hydrolysis.</text>
</comment>
<dbReference type="AlphaFoldDB" id="A0A4P9YSF0"/>
<dbReference type="PANTHER" id="PTHR24031">
    <property type="entry name" value="RNA HELICASE"/>
    <property type="match status" value="1"/>
</dbReference>
<dbReference type="GO" id="GO:0003724">
    <property type="term" value="F:RNA helicase activity"/>
    <property type="evidence" value="ECO:0007669"/>
    <property type="project" value="UniProtKB-EC"/>
</dbReference>
<comment type="similarity">
    <text evidence="4">Belongs to the DEAD box helicase family.</text>
</comment>
<keyword evidence="1 4" id="KW-0547">Nucleotide-binding</keyword>
<dbReference type="InterPro" id="IPR000629">
    <property type="entry name" value="RNA-helicase_DEAD-box_CS"/>
</dbReference>
<dbReference type="SUPFAM" id="SSF52540">
    <property type="entry name" value="P-loop containing nucleoside triphosphate hydrolases"/>
    <property type="match status" value="1"/>
</dbReference>
<proteinExistence type="inferred from homology"/>
<evidence type="ECO:0000256" key="5">
    <source>
        <dbReference type="RuleBase" id="RU365068"/>
    </source>
</evidence>
<reference evidence="9" key="1">
    <citation type="journal article" date="2018" name="Nat. Microbiol.">
        <title>Leveraging single-cell genomics to expand the fungal tree of life.</title>
        <authorList>
            <person name="Ahrendt S.R."/>
            <person name="Quandt C.A."/>
            <person name="Ciobanu D."/>
            <person name="Clum A."/>
            <person name="Salamov A."/>
            <person name="Andreopoulos B."/>
            <person name="Cheng J.F."/>
            <person name="Woyke T."/>
            <person name="Pelin A."/>
            <person name="Henrissat B."/>
            <person name="Reynolds N.K."/>
            <person name="Benny G.L."/>
            <person name="Smith M.E."/>
            <person name="James T.Y."/>
            <person name="Grigoriev I.V."/>
        </authorList>
    </citation>
    <scope>NUCLEOTIDE SEQUENCE [LARGE SCALE GENOMIC DNA]</scope>
    <source>
        <strain evidence="9">Benny S71-1</strain>
    </source>
</reference>
<dbReference type="Proteomes" id="UP000278143">
    <property type="component" value="Unassembled WGS sequence"/>
</dbReference>
<keyword evidence="3 4" id="KW-0067">ATP-binding</keyword>
<dbReference type="Pfam" id="PF00270">
    <property type="entry name" value="DEAD"/>
    <property type="match status" value="1"/>
</dbReference>
<dbReference type="OrthoDB" id="422663at2759"/>
<dbReference type="Gene3D" id="3.40.50.300">
    <property type="entry name" value="P-loop containing nucleotide triphosphate hydrolases"/>
    <property type="match status" value="1"/>
</dbReference>
<evidence type="ECO:0000256" key="1">
    <source>
        <dbReference type="ARBA" id="ARBA00022741"/>
    </source>
</evidence>
<dbReference type="InterPro" id="IPR014001">
    <property type="entry name" value="Helicase_ATP-bd"/>
</dbReference>
<dbReference type="PROSITE" id="PS00039">
    <property type="entry name" value="DEAD_ATP_HELICASE"/>
    <property type="match status" value="1"/>
</dbReference>
<evidence type="ECO:0000313" key="9">
    <source>
        <dbReference type="Proteomes" id="UP000278143"/>
    </source>
</evidence>
<evidence type="ECO:0000256" key="2">
    <source>
        <dbReference type="ARBA" id="ARBA00022801"/>
    </source>
</evidence>
<dbReference type="InterPro" id="IPR011545">
    <property type="entry name" value="DEAD/DEAH_box_helicase_dom"/>
</dbReference>
<evidence type="ECO:0000256" key="6">
    <source>
        <dbReference type="SAM" id="MobiDB-lite"/>
    </source>
</evidence>
<evidence type="ECO:0000256" key="4">
    <source>
        <dbReference type="RuleBase" id="RU000492"/>
    </source>
</evidence>
<evidence type="ECO:0000259" key="7">
    <source>
        <dbReference type="PROSITE" id="PS51192"/>
    </source>
</evidence>
<organism evidence="8 9">
    <name type="scientific">Syncephalis pseudoplumigaleata</name>
    <dbReference type="NCBI Taxonomy" id="1712513"/>
    <lineage>
        <taxon>Eukaryota</taxon>
        <taxon>Fungi</taxon>
        <taxon>Fungi incertae sedis</taxon>
        <taxon>Zoopagomycota</taxon>
        <taxon>Zoopagomycotina</taxon>
        <taxon>Zoopagomycetes</taxon>
        <taxon>Zoopagales</taxon>
        <taxon>Piptocephalidaceae</taxon>
        <taxon>Syncephalis</taxon>
    </lineage>
</organism>